<organism evidence="1 2">
    <name type="scientific">Chaetomium tenue</name>
    <dbReference type="NCBI Taxonomy" id="1854479"/>
    <lineage>
        <taxon>Eukaryota</taxon>
        <taxon>Fungi</taxon>
        <taxon>Dikarya</taxon>
        <taxon>Ascomycota</taxon>
        <taxon>Pezizomycotina</taxon>
        <taxon>Sordariomycetes</taxon>
        <taxon>Sordariomycetidae</taxon>
        <taxon>Sordariales</taxon>
        <taxon>Chaetomiaceae</taxon>
        <taxon>Chaetomium</taxon>
    </lineage>
</organism>
<reference evidence="1 2" key="1">
    <citation type="journal article" date="2021" name="Nat. Commun.">
        <title>Genetic determinants of endophytism in the Arabidopsis root mycobiome.</title>
        <authorList>
            <person name="Mesny F."/>
            <person name="Miyauchi S."/>
            <person name="Thiergart T."/>
            <person name="Pickel B."/>
            <person name="Atanasova L."/>
            <person name="Karlsson M."/>
            <person name="Huettel B."/>
            <person name="Barry K.W."/>
            <person name="Haridas S."/>
            <person name="Chen C."/>
            <person name="Bauer D."/>
            <person name="Andreopoulos W."/>
            <person name="Pangilinan J."/>
            <person name="LaButti K."/>
            <person name="Riley R."/>
            <person name="Lipzen A."/>
            <person name="Clum A."/>
            <person name="Drula E."/>
            <person name="Henrissat B."/>
            <person name="Kohler A."/>
            <person name="Grigoriev I.V."/>
            <person name="Martin F.M."/>
            <person name="Hacquard S."/>
        </authorList>
    </citation>
    <scope>NUCLEOTIDE SEQUENCE [LARGE SCALE GENOMIC DNA]</scope>
    <source>
        <strain evidence="1 2">MPI-SDFR-AT-0079</strain>
    </source>
</reference>
<keyword evidence="2" id="KW-1185">Reference proteome</keyword>
<dbReference type="Proteomes" id="UP000724584">
    <property type="component" value="Unassembled WGS sequence"/>
</dbReference>
<protein>
    <submittedName>
        <fullName evidence="1">Uncharacterized protein</fullName>
    </submittedName>
</protein>
<comment type="caution">
    <text evidence="1">The sequence shown here is derived from an EMBL/GenBank/DDBJ whole genome shotgun (WGS) entry which is preliminary data.</text>
</comment>
<accession>A0ACB7NY06</accession>
<evidence type="ECO:0000313" key="2">
    <source>
        <dbReference type="Proteomes" id="UP000724584"/>
    </source>
</evidence>
<name>A0ACB7NY06_9PEZI</name>
<proteinExistence type="predicted"/>
<dbReference type="EMBL" id="JAGIZQ010000007">
    <property type="protein sequence ID" value="KAH6617612.1"/>
    <property type="molecule type" value="Genomic_DNA"/>
</dbReference>
<gene>
    <name evidence="1" type="ORF">F5144DRAFT_586947</name>
</gene>
<evidence type="ECO:0000313" key="1">
    <source>
        <dbReference type="EMBL" id="KAH6617612.1"/>
    </source>
</evidence>
<sequence>MRMAHGNGGGMPASEYLLWVHVMDPGAKGELFGHRSWPKSQRRHPGSAEKKSDVWWLWQLSEKPEYRGGLGVCWVSGCIGHMLTCGWGLKKELVYTYDFGSNFEHSFIIMDRAEVTKHFVCPLGTGLVVPSVRMLVVFRGGMRRLPTALNNRPKPGGAVVSSTRLAP</sequence>